<keyword evidence="2" id="KW-1185">Reference proteome</keyword>
<evidence type="ECO:0000313" key="2">
    <source>
        <dbReference type="Proteomes" id="UP001732700"/>
    </source>
</evidence>
<name>A0ACD5Y6S5_AVESA</name>
<dbReference type="EnsemblPlants" id="AVESA.00010b.r2.5CG0897950.1">
    <property type="protein sequence ID" value="AVESA.00010b.r2.5CG0897950.1.CDS"/>
    <property type="gene ID" value="AVESA.00010b.r2.5CG0897950"/>
</dbReference>
<evidence type="ECO:0000313" key="1">
    <source>
        <dbReference type="EnsemblPlants" id="AVESA.00010b.r2.5CG0897950.1.CDS"/>
    </source>
</evidence>
<accession>A0ACD5Y6S5</accession>
<proteinExistence type="predicted"/>
<dbReference type="Proteomes" id="UP001732700">
    <property type="component" value="Chromosome 5C"/>
</dbReference>
<sequence>MCLVGFLGALVWWCFIQFNDAPAKKKLPRLADVLESLPPNIRNHVEALMEIQREHNKLENRHFKDKAALEAKYKKLYDPLYSERCKVVTCEVEEGDDENPVKQDERKGVPDFWLTDMKNYQNTQAFRFLRKNPHQKLSLEIYESDEEALKYLKDIKWCRPDGPRKFRIDFLFKPNPFFKNHVLTIMYDMINEDARLIEKAFGTEINWHAGKCLTQKRLKVEPNGSKNTKPTILTKDCPSFFKFFSPPEFPHTPYVESDFAEKLQKKIEAHYLIGYTIRNKIIPHAFKLYEGKTIDEYLENEDDIFSEEDDENDIFSEEDHEEEEDEEACELHCFMEGLVR</sequence>
<organism evidence="1 2">
    <name type="scientific">Avena sativa</name>
    <name type="common">Oat</name>
    <dbReference type="NCBI Taxonomy" id="4498"/>
    <lineage>
        <taxon>Eukaryota</taxon>
        <taxon>Viridiplantae</taxon>
        <taxon>Streptophyta</taxon>
        <taxon>Embryophyta</taxon>
        <taxon>Tracheophyta</taxon>
        <taxon>Spermatophyta</taxon>
        <taxon>Magnoliopsida</taxon>
        <taxon>Liliopsida</taxon>
        <taxon>Poales</taxon>
        <taxon>Poaceae</taxon>
        <taxon>BOP clade</taxon>
        <taxon>Pooideae</taxon>
        <taxon>Poodae</taxon>
        <taxon>Poeae</taxon>
        <taxon>Poeae Chloroplast Group 1 (Aveneae type)</taxon>
        <taxon>Aveninae</taxon>
        <taxon>Avena</taxon>
    </lineage>
</organism>
<reference evidence="1" key="1">
    <citation type="submission" date="2021-05" db="EMBL/GenBank/DDBJ databases">
        <authorList>
            <person name="Scholz U."/>
            <person name="Mascher M."/>
            <person name="Fiebig A."/>
        </authorList>
    </citation>
    <scope>NUCLEOTIDE SEQUENCE [LARGE SCALE GENOMIC DNA]</scope>
</reference>
<reference evidence="1" key="2">
    <citation type="submission" date="2025-09" db="UniProtKB">
        <authorList>
            <consortium name="EnsemblPlants"/>
        </authorList>
    </citation>
    <scope>IDENTIFICATION</scope>
</reference>
<protein>
    <submittedName>
        <fullName evidence="1">Uncharacterized protein</fullName>
    </submittedName>
</protein>